<keyword evidence="2" id="KW-1185">Reference proteome</keyword>
<protein>
    <submittedName>
        <fullName evidence="1">Uncharacterized protein</fullName>
    </submittedName>
</protein>
<dbReference type="AlphaFoldDB" id="A0AAV9Z841"/>
<accession>A0AAV9Z841</accession>
<dbReference type="EMBL" id="JAWWNJ010000186">
    <property type="protein sequence ID" value="KAK6974263.1"/>
    <property type="molecule type" value="Genomic_DNA"/>
</dbReference>
<dbReference type="Proteomes" id="UP001362999">
    <property type="component" value="Unassembled WGS sequence"/>
</dbReference>
<comment type="caution">
    <text evidence="1">The sequence shown here is derived from an EMBL/GenBank/DDBJ whole genome shotgun (WGS) entry which is preliminary data.</text>
</comment>
<evidence type="ECO:0000313" key="2">
    <source>
        <dbReference type="Proteomes" id="UP001362999"/>
    </source>
</evidence>
<name>A0AAV9Z841_9AGAR</name>
<organism evidence="1 2">
    <name type="scientific">Favolaschia claudopus</name>
    <dbReference type="NCBI Taxonomy" id="2862362"/>
    <lineage>
        <taxon>Eukaryota</taxon>
        <taxon>Fungi</taxon>
        <taxon>Dikarya</taxon>
        <taxon>Basidiomycota</taxon>
        <taxon>Agaricomycotina</taxon>
        <taxon>Agaricomycetes</taxon>
        <taxon>Agaricomycetidae</taxon>
        <taxon>Agaricales</taxon>
        <taxon>Marasmiineae</taxon>
        <taxon>Mycenaceae</taxon>
        <taxon>Favolaschia</taxon>
    </lineage>
</organism>
<gene>
    <name evidence="1" type="ORF">R3P38DRAFT_3239786</name>
</gene>
<evidence type="ECO:0000313" key="1">
    <source>
        <dbReference type="EMBL" id="KAK6974263.1"/>
    </source>
</evidence>
<proteinExistence type="predicted"/>
<reference evidence="1 2" key="1">
    <citation type="journal article" date="2024" name="J Genomics">
        <title>Draft genome sequencing and assembly of Favolaschia claudopus CIRM-BRFM 2984 isolated from oak limbs.</title>
        <authorList>
            <person name="Navarro D."/>
            <person name="Drula E."/>
            <person name="Chaduli D."/>
            <person name="Cazenave R."/>
            <person name="Ahrendt S."/>
            <person name="Wang J."/>
            <person name="Lipzen A."/>
            <person name="Daum C."/>
            <person name="Barry K."/>
            <person name="Grigoriev I.V."/>
            <person name="Favel A."/>
            <person name="Rosso M.N."/>
            <person name="Martin F."/>
        </authorList>
    </citation>
    <scope>NUCLEOTIDE SEQUENCE [LARGE SCALE GENOMIC DNA]</scope>
    <source>
        <strain evidence="1 2">CIRM-BRFM 2984</strain>
    </source>
</reference>
<sequence>MSFVPNSRTAAAIGHLFLDFIEAAGVPPAVDDVRQMLTEEVGSRGSHLSWFTLEFAGLAEQVYLHIGKPTLSLETAWGVFQQMAQPIADVIEL</sequence>